<name>A0A0P7B3U0_9HYPO</name>
<keyword evidence="3" id="KW-1185">Reference proteome</keyword>
<evidence type="ECO:0000313" key="2">
    <source>
        <dbReference type="EMBL" id="KPM35280.1"/>
    </source>
</evidence>
<dbReference type="InterPro" id="IPR017926">
    <property type="entry name" value="GATASE"/>
</dbReference>
<reference evidence="2 3" key="1">
    <citation type="submission" date="2015-09" db="EMBL/GenBank/DDBJ databases">
        <title>Draft genome of a European isolate of the apple canker pathogen Neonectria ditissima.</title>
        <authorList>
            <person name="Gomez-Cortecero A."/>
            <person name="Harrison R.J."/>
            <person name="Armitage A.D."/>
        </authorList>
    </citation>
    <scope>NUCLEOTIDE SEQUENCE [LARGE SCALE GENOMIC DNA]</scope>
    <source>
        <strain evidence="2 3">R09/05</strain>
    </source>
</reference>
<dbReference type="GO" id="GO:0005634">
    <property type="term" value="C:nucleus"/>
    <property type="evidence" value="ECO:0007669"/>
    <property type="project" value="TreeGrafter"/>
</dbReference>
<accession>A0A0P7B3U0</accession>
<dbReference type="SUPFAM" id="SSF52317">
    <property type="entry name" value="Class I glutamine amidotransferase-like"/>
    <property type="match status" value="1"/>
</dbReference>
<dbReference type="STRING" id="78410.A0A0P7B3U0"/>
<comment type="caution">
    <text evidence="2">The sequence shown here is derived from an EMBL/GenBank/DDBJ whole genome shotgun (WGS) entry which is preliminary data.</text>
</comment>
<evidence type="ECO:0000313" key="3">
    <source>
        <dbReference type="Proteomes" id="UP000050424"/>
    </source>
</evidence>
<dbReference type="InterPro" id="IPR029062">
    <property type="entry name" value="Class_I_gatase-like"/>
</dbReference>
<dbReference type="AlphaFoldDB" id="A0A0P7B3U0"/>
<dbReference type="OrthoDB" id="92161at2759"/>
<dbReference type="GO" id="GO:0005829">
    <property type="term" value="C:cytosol"/>
    <property type="evidence" value="ECO:0007669"/>
    <property type="project" value="TreeGrafter"/>
</dbReference>
<dbReference type="Pfam" id="PF00117">
    <property type="entry name" value="GATase"/>
    <property type="match status" value="1"/>
</dbReference>
<gene>
    <name evidence="2" type="ORF">AK830_g11291</name>
</gene>
<dbReference type="CDD" id="cd01741">
    <property type="entry name" value="GATase1_1"/>
    <property type="match status" value="1"/>
</dbReference>
<feature type="domain" description="Glutamine amidotransferase" evidence="1">
    <location>
        <begin position="46"/>
        <end position="201"/>
    </location>
</feature>
<sequence>MTSVFRIAILECDNTPSSISDTQGSYGDIVERFLRRGFEQTASQTPKLEVTKWNVLQSQSYPRLTEIDGLFLTAGKYSAYDDYPWAFKLIDFLKEAYHARIPIAAICYGHQILARALGGKVLKNPKGSELSVTRVDLTACGAALFETDHLNLYQMHLDTVVDAPPGMEVIGSSARSSVQLLYEPGRILGIQGHPEANPFQIKEYLHSRFAENLISADVYEEALSKVHDKQDGDAFSAALPKFFVSNHRAS</sequence>
<dbReference type="EMBL" id="LKCW01000261">
    <property type="protein sequence ID" value="KPM35280.1"/>
    <property type="molecule type" value="Genomic_DNA"/>
</dbReference>
<dbReference type="Proteomes" id="UP000050424">
    <property type="component" value="Unassembled WGS sequence"/>
</dbReference>
<evidence type="ECO:0000259" key="1">
    <source>
        <dbReference type="Pfam" id="PF00117"/>
    </source>
</evidence>
<dbReference type="Gene3D" id="3.40.50.880">
    <property type="match status" value="1"/>
</dbReference>
<protein>
    <recommendedName>
        <fullName evidence="1">Glutamine amidotransferase domain-containing protein</fullName>
    </recommendedName>
</protein>
<dbReference type="PANTHER" id="PTHR42695">
    <property type="entry name" value="GLUTAMINE AMIDOTRANSFERASE YLR126C-RELATED"/>
    <property type="match status" value="1"/>
</dbReference>
<dbReference type="PANTHER" id="PTHR42695:SF5">
    <property type="entry name" value="GLUTAMINE AMIDOTRANSFERASE YLR126C-RELATED"/>
    <property type="match status" value="1"/>
</dbReference>
<organism evidence="2 3">
    <name type="scientific">Neonectria ditissima</name>
    <dbReference type="NCBI Taxonomy" id="78410"/>
    <lineage>
        <taxon>Eukaryota</taxon>
        <taxon>Fungi</taxon>
        <taxon>Dikarya</taxon>
        <taxon>Ascomycota</taxon>
        <taxon>Pezizomycotina</taxon>
        <taxon>Sordariomycetes</taxon>
        <taxon>Hypocreomycetidae</taxon>
        <taxon>Hypocreales</taxon>
        <taxon>Nectriaceae</taxon>
        <taxon>Neonectria</taxon>
    </lineage>
</organism>
<dbReference type="InterPro" id="IPR044992">
    <property type="entry name" value="ChyE-like"/>
</dbReference>
<proteinExistence type="predicted"/>
<dbReference type="PROSITE" id="PS51273">
    <property type="entry name" value="GATASE_TYPE_1"/>
    <property type="match status" value="1"/>
</dbReference>